<keyword evidence="6" id="KW-0255">Endonuclease</keyword>
<dbReference type="Proteomes" id="UP000546200">
    <property type="component" value="Unassembled WGS sequence"/>
</dbReference>
<evidence type="ECO:0000256" key="3">
    <source>
        <dbReference type="ARBA" id="ARBA00038412"/>
    </source>
</evidence>
<reference evidence="6 7" key="1">
    <citation type="submission" date="2020-08" db="EMBL/GenBank/DDBJ databases">
        <title>Genomic Encyclopedia of Type Strains, Phase IV (KMG-IV): sequencing the most valuable type-strain genomes for metagenomic binning, comparative biology and taxonomic classification.</title>
        <authorList>
            <person name="Goeker M."/>
        </authorList>
    </citation>
    <scope>NUCLEOTIDE SEQUENCE [LARGE SCALE GENOMIC DNA]</scope>
    <source>
        <strain evidence="6 7">DSM 100044</strain>
    </source>
</reference>
<dbReference type="AlphaFoldDB" id="A0A7W9BD16"/>
<dbReference type="SMART" id="SM00507">
    <property type="entry name" value="HNHc"/>
    <property type="match status" value="1"/>
</dbReference>
<proteinExistence type="inferred from homology"/>
<evidence type="ECO:0000259" key="5">
    <source>
        <dbReference type="SMART" id="SM00507"/>
    </source>
</evidence>
<dbReference type="Gene3D" id="1.10.30.50">
    <property type="match status" value="1"/>
</dbReference>
<keyword evidence="2" id="KW-0378">Hydrolase</keyword>
<evidence type="ECO:0000256" key="4">
    <source>
        <dbReference type="ARBA" id="ARBA00040194"/>
    </source>
</evidence>
<protein>
    <recommendedName>
        <fullName evidence="4">Putative HNH nuclease YajD</fullName>
    </recommendedName>
</protein>
<keyword evidence="1" id="KW-0540">Nuclease</keyword>
<gene>
    <name evidence="6" type="ORF">FHS94_001599</name>
</gene>
<dbReference type="Pfam" id="PF01844">
    <property type="entry name" value="HNH"/>
    <property type="match status" value="1"/>
</dbReference>
<dbReference type="GO" id="GO:0008270">
    <property type="term" value="F:zinc ion binding"/>
    <property type="evidence" value="ECO:0007669"/>
    <property type="project" value="InterPro"/>
</dbReference>
<dbReference type="CDD" id="cd00085">
    <property type="entry name" value="HNHc"/>
    <property type="match status" value="1"/>
</dbReference>
<feature type="domain" description="HNH nuclease" evidence="5">
    <location>
        <begin position="49"/>
        <end position="107"/>
    </location>
</feature>
<evidence type="ECO:0000256" key="1">
    <source>
        <dbReference type="ARBA" id="ARBA00022722"/>
    </source>
</evidence>
<comment type="similarity">
    <text evidence="3">Belongs to the HNH nuclease family.</text>
</comment>
<evidence type="ECO:0000313" key="6">
    <source>
        <dbReference type="EMBL" id="MBB5714763.1"/>
    </source>
</evidence>
<evidence type="ECO:0000313" key="7">
    <source>
        <dbReference type="Proteomes" id="UP000546200"/>
    </source>
</evidence>
<dbReference type="InterPro" id="IPR002711">
    <property type="entry name" value="HNH"/>
</dbReference>
<dbReference type="GO" id="GO:0003676">
    <property type="term" value="F:nucleic acid binding"/>
    <property type="evidence" value="ECO:0007669"/>
    <property type="project" value="InterPro"/>
</dbReference>
<dbReference type="GO" id="GO:0004519">
    <property type="term" value="F:endonuclease activity"/>
    <property type="evidence" value="ECO:0007669"/>
    <property type="project" value="UniProtKB-KW"/>
</dbReference>
<dbReference type="RefSeq" id="WP_184056356.1">
    <property type="nucleotide sequence ID" value="NZ_JACIJK010000004.1"/>
</dbReference>
<organism evidence="6 7">
    <name type="scientific">Sphingomonas aerophila</name>
    <dbReference type="NCBI Taxonomy" id="1344948"/>
    <lineage>
        <taxon>Bacteria</taxon>
        <taxon>Pseudomonadati</taxon>
        <taxon>Pseudomonadota</taxon>
        <taxon>Alphaproteobacteria</taxon>
        <taxon>Sphingomonadales</taxon>
        <taxon>Sphingomonadaceae</taxon>
        <taxon>Sphingomonas</taxon>
    </lineage>
</organism>
<evidence type="ECO:0000256" key="2">
    <source>
        <dbReference type="ARBA" id="ARBA00022801"/>
    </source>
</evidence>
<dbReference type="PANTHER" id="PTHR41286">
    <property type="entry name" value="HNH NUCLEASE YAJD-RELATED"/>
    <property type="match status" value="1"/>
</dbReference>
<dbReference type="GO" id="GO:0016787">
    <property type="term" value="F:hydrolase activity"/>
    <property type="evidence" value="ECO:0007669"/>
    <property type="project" value="UniProtKB-KW"/>
</dbReference>
<dbReference type="InterPro" id="IPR003615">
    <property type="entry name" value="HNH_nuc"/>
</dbReference>
<comment type="caution">
    <text evidence="6">The sequence shown here is derived from an EMBL/GenBank/DDBJ whole genome shotgun (WGS) entry which is preliminary data.</text>
</comment>
<keyword evidence="7" id="KW-1185">Reference proteome</keyword>
<accession>A0A7W9BD16</accession>
<name>A0A7W9BD16_9SPHN</name>
<dbReference type="EMBL" id="JACIJK010000004">
    <property type="protein sequence ID" value="MBB5714763.1"/>
    <property type="molecule type" value="Genomic_DNA"/>
</dbReference>
<sequence>MGKLKTLPHRLASLKPSLGSLPPVERSDDATRRLNAPWRKWYGTARWQKLRLATWRRDLFTCQWPGCGRVTADTLQLVADHKIPHRGDERLFWDESNVQTLCKPCHDSRKQRAENAARRS</sequence>
<dbReference type="GO" id="GO:0005829">
    <property type="term" value="C:cytosol"/>
    <property type="evidence" value="ECO:0007669"/>
    <property type="project" value="TreeGrafter"/>
</dbReference>
<dbReference type="PANTHER" id="PTHR41286:SF1">
    <property type="entry name" value="HNH NUCLEASE YAJD-RELATED"/>
    <property type="match status" value="1"/>
</dbReference>